<feature type="compositionally biased region" description="Basic and acidic residues" evidence="1">
    <location>
        <begin position="54"/>
        <end position="72"/>
    </location>
</feature>
<dbReference type="Pfam" id="PF04972">
    <property type="entry name" value="BON"/>
    <property type="match status" value="1"/>
</dbReference>
<evidence type="ECO:0000256" key="1">
    <source>
        <dbReference type="SAM" id="MobiDB-lite"/>
    </source>
</evidence>
<dbReference type="RefSeq" id="WP_201683662.1">
    <property type="nucleotide sequence ID" value="NZ_JAEQNA010000002.1"/>
</dbReference>
<dbReference type="AlphaFoldDB" id="A0A936ZGP5"/>
<comment type="caution">
    <text evidence="3">The sequence shown here is derived from an EMBL/GenBank/DDBJ whole genome shotgun (WGS) entry which is preliminary data.</text>
</comment>
<proteinExistence type="predicted"/>
<dbReference type="InterPro" id="IPR007055">
    <property type="entry name" value="BON_dom"/>
</dbReference>
<feature type="domain" description="BON" evidence="2">
    <location>
        <begin position="68"/>
        <end position="134"/>
    </location>
</feature>
<dbReference type="EMBL" id="JAEQNA010000002">
    <property type="protein sequence ID" value="MBL0420597.1"/>
    <property type="molecule type" value="Genomic_DNA"/>
</dbReference>
<evidence type="ECO:0000259" key="2">
    <source>
        <dbReference type="PROSITE" id="PS50914"/>
    </source>
</evidence>
<reference evidence="3" key="1">
    <citation type="submission" date="2021-01" db="EMBL/GenBank/DDBJ databases">
        <title>Ramlibacter sp. strain AW1 16S ribosomal RNA gene Genome sequencing and assembly.</title>
        <authorList>
            <person name="Kang M."/>
        </authorList>
    </citation>
    <scope>NUCLEOTIDE SEQUENCE</scope>
    <source>
        <strain evidence="3">AW1</strain>
    </source>
</reference>
<sequence>MRLISFLAGVGAGLLMAPYVSRASGTDRAQGLRRVANTGRSSASAGTSSSLDGRATERDYPTHSPPRSDDELRERICSRLGRTIHDPEAIEVDVRDGSVTLRGRVQARDTILLMAEIENTAGVKSVRNEMEILGSLEDVAPSMTRHRPAARAGEPATPRLSRRGAS</sequence>
<feature type="region of interest" description="Disordered" evidence="1">
    <location>
        <begin position="144"/>
        <end position="166"/>
    </location>
</feature>
<feature type="compositionally biased region" description="Low complexity" evidence="1">
    <location>
        <begin position="38"/>
        <end position="50"/>
    </location>
</feature>
<keyword evidence="4" id="KW-1185">Reference proteome</keyword>
<evidence type="ECO:0000313" key="3">
    <source>
        <dbReference type="EMBL" id="MBL0420597.1"/>
    </source>
</evidence>
<protein>
    <submittedName>
        <fullName evidence="3">BON domain-containing protein</fullName>
    </submittedName>
</protein>
<dbReference type="Proteomes" id="UP000613011">
    <property type="component" value="Unassembled WGS sequence"/>
</dbReference>
<evidence type="ECO:0000313" key="4">
    <source>
        <dbReference type="Proteomes" id="UP000613011"/>
    </source>
</evidence>
<gene>
    <name evidence="3" type="ORF">JI739_09605</name>
</gene>
<accession>A0A936ZGP5</accession>
<name>A0A936ZGP5_9BURK</name>
<dbReference type="Gene3D" id="3.30.1340.30">
    <property type="match status" value="1"/>
</dbReference>
<feature type="region of interest" description="Disordered" evidence="1">
    <location>
        <begin position="26"/>
        <end position="72"/>
    </location>
</feature>
<dbReference type="PROSITE" id="PS50914">
    <property type="entry name" value="BON"/>
    <property type="match status" value="1"/>
</dbReference>
<organism evidence="3 4">
    <name type="scientific">Ramlibacter aurantiacus</name>
    <dbReference type="NCBI Taxonomy" id="2801330"/>
    <lineage>
        <taxon>Bacteria</taxon>
        <taxon>Pseudomonadati</taxon>
        <taxon>Pseudomonadota</taxon>
        <taxon>Betaproteobacteria</taxon>
        <taxon>Burkholderiales</taxon>
        <taxon>Comamonadaceae</taxon>
        <taxon>Ramlibacter</taxon>
    </lineage>
</organism>